<gene>
    <name evidence="1" type="ordered locus">Arch_0059</name>
</gene>
<evidence type="ECO:0000313" key="1">
    <source>
        <dbReference type="EMBL" id="ADH91826.1"/>
    </source>
</evidence>
<dbReference type="PANTHER" id="PTHR43179">
    <property type="entry name" value="RHAMNOSYLTRANSFERASE WBBL"/>
    <property type="match status" value="1"/>
</dbReference>
<dbReference type="Gene3D" id="3.90.550.10">
    <property type="entry name" value="Spore Coat Polysaccharide Biosynthesis Protein SpsA, Chain A"/>
    <property type="match status" value="1"/>
</dbReference>
<protein>
    <submittedName>
        <fullName evidence="1">Glycosyl transferase family 2</fullName>
    </submittedName>
</protein>
<dbReference type="OrthoDB" id="9771846at2"/>
<dbReference type="eggNOG" id="COG1216">
    <property type="taxonomic scope" value="Bacteria"/>
</dbReference>
<keyword evidence="2" id="KW-1185">Reference proteome</keyword>
<dbReference type="Pfam" id="PF13641">
    <property type="entry name" value="Glyco_tranf_2_3"/>
    <property type="match status" value="1"/>
</dbReference>
<sequence length="292" mass="32004">MSATLSTIHVVTIAFNPGPELDAMIESLCHAGDGTGDVAGVAVRLTIVDNGEDPQRVDRLAYEYAERLGVRVIRTGENVGYGRAANVGLEDATEPWVCVANPDTVFHPGSLAQLVSAGERWDKGGVFGPRLLENDGSTYPSARALPLLSNGIGHALFVHIWRSNPWTRAYHGRTDKEHAAGWLSGACLLIRTTVWNQLGGFDPNYFMFFEDVDLGRRAGEAGYLNIYVPSAVVTHEQGASWKKRPAKMIRAHHDSAKRYLAGTYSGARYAPLRALLGTALNFRAWWQTRDAR</sequence>
<dbReference type="CDD" id="cd04186">
    <property type="entry name" value="GT_2_like_c"/>
    <property type="match status" value="1"/>
</dbReference>
<dbReference type="PANTHER" id="PTHR43179:SF7">
    <property type="entry name" value="RHAMNOSYLTRANSFERASE WBBL"/>
    <property type="match status" value="1"/>
</dbReference>
<organism evidence="1 2">
    <name type="scientific">Arcanobacterium haemolyticum (strain ATCC 9345 / DSM 20595 / CCM 5947 / CCUG 17215 / LMG 16163 / NBRC 15585 / NCTC 8452 / 11018)</name>
    <dbReference type="NCBI Taxonomy" id="644284"/>
    <lineage>
        <taxon>Bacteria</taxon>
        <taxon>Bacillati</taxon>
        <taxon>Actinomycetota</taxon>
        <taxon>Actinomycetes</taxon>
        <taxon>Actinomycetales</taxon>
        <taxon>Actinomycetaceae</taxon>
        <taxon>Arcanobacterium</taxon>
    </lineage>
</organism>
<reference evidence="1 2" key="1">
    <citation type="journal article" date="2010" name="Stand. Genomic Sci.">
        <title>Complete genome sequence of Arcanobacterium haemolyticum type strain (11018).</title>
        <authorList>
            <person name="Yasawong M."/>
            <person name="Teshima H."/>
            <person name="Lapidus A."/>
            <person name="Nolan M."/>
            <person name="Lucas S."/>
            <person name="Glavina Del Rio T."/>
            <person name="Tice H."/>
            <person name="Cheng J."/>
            <person name="Bruce D."/>
            <person name="Detter C."/>
            <person name="Tapia R."/>
            <person name="Han C."/>
            <person name="Goodwin L."/>
            <person name="Pitluck S."/>
            <person name="Liolios K."/>
            <person name="Ivanova N."/>
            <person name="Mavromatis K."/>
            <person name="Mikhailova N."/>
            <person name="Pati A."/>
            <person name="Chen A."/>
            <person name="Palaniappan K."/>
            <person name="Land M."/>
            <person name="Hauser L."/>
            <person name="Chang Y."/>
            <person name="Jeffries C."/>
            <person name="Rohde M."/>
            <person name="Sikorski J."/>
            <person name="Pukall R."/>
            <person name="Goker M."/>
            <person name="Woyke T."/>
            <person name="Bristow J."/>
            <person name="Eisen J."/>
            <person name="Markowitz V."/>
            <person name="Hugenholtz P."/>
            <person name="Kyrpides N."/>
            <person name="Klenk H."/>
        </authorList>
    </citation>
    <scope>NUCLEOTIDE SEQUENCE [LARGE SCALE GENOMIC DNA]</scope>
    <source>
        <strain evidence="2">ATCC 9345 / DSM 20595 / CCUG 17215 / LMG 16163 / NBRC 15585 / NCTC 8452 / 11018</strain>
    </source>
</reference>
<dbReference type="HOGENOM" id="CLU_023845_0_0_11"/>
<dbReference type="KEGG" id="ahe:Arch_0059"/>
<dbReference type="CAZy" id="GT2">
    <property type="family name" value="Glycosyltransferase Family 2"/>
</dbReference>
<dbReference type="SUPFAM" id="SSF53448">
    <property type="entry name" value="Nucleotide-diphospho-sugar transferases"/>
    <property type="match status" value="1"/>
</dbReference>
<evidence type="ECO:0000313" key="2">
    <source>
        <dbReference type="Proteomes" id="UP000000376"/>
    </source>
</evidence>
<dbReference type="EMBL" id="CP002045">
    <property type="protein sequence ID" value="ADH91826.1"/>
    <property type="molecule type" value="Genomic_DNA"/>
</dbReference>
<name>D7BLM7_ARCHD</name>
<dbReference type="STRING" id="644284.Arch_0059"/>
<dbReference type="InterPro" id="IPR029044">
    <property type="entry name" value="Nucleotide-diphossugar_trans"/>
</dbReference>
<proteinExistence type="predicted"/>
<dbReference type="AlphaFoldDB" id="D7BLM7"/>
<dbReference type="GO" id="GO:0016740">
    <property type="term" value="F:transferase activity"/>
    <property type="evidence" value="ECO:0007669"/>
    <property type="project" value="UniProtKB-KW"/>
</dbReference>
<accession>D7BLM7</accession>
<keyword evidence="1" id="KW-0808">Transferase</keyword>
<dbReference type="Proteomes" id="UP000000376">
    <property type="component" value="Chromosome"/>
</dbReference>
<dbReference type="RefSeq" id="WP_013169324.1">
    <property type="nucleotide sequence ID" value="NC_014218.1"/>
</dbReference>